<gene>
    <name evidence="2" type="ORF">CITCOLO1_LOCUS5407</name>
</gene>
<proteinExistence type="predicted"/>
<dbReference type="EMBL" id="OZ021745">
    <property type="protein sequence ID" value="CAK9313679.1"/>
    <property type="molecule type" value="Genomic_DNA"/>
</dbReference>
<keyword evidence="3" id="KW-1185">Reference proteome</keyword>
<feature type="transmembrane region" description="Helical" evidence="1">
    <location>
        <begin position="7"/>
        <end position="27"/>
    </location>
</feature>
<protein>
    <submittedName>
        <fullName evidence="2">Uncharacterized protein</fullName>
    </submittedName>
</protein>
<evidence type="ECO:0000256" key="1">
    <source>
        <dbReference type="SAM" id="Phobius"/>
    </source>
</evidence>
<sequence length="136" mass="15191">MFICTYGCIFVFYCSNTCFVAWILIWFHTTHHNAPANDRSIDSPIHVPVIDYSSMPSSSTQLEQLVGEPSSVTSTSTPTISASTSLEDRLQGVEDALHIDEFFHDSQHSQRAISCSGAHYHTTFQLDFSPKSRLTT</sequence>
<keyword evidence="1" id="KW-0472">Membrane</keyword>
<keyword evidence="1" id="KW-1133">Transmembrane helix</keyword>
<dbReference type="Proteomes" id="UP001642487">
    <property type="component" value="Chromosome 11"/>
</dbReference>
<accession>A0ABP0XZT1</accession>
<name>A0ABP0XZT1_9ROSI</name>
<evidence type="ECO:0000313" key="3">
    <source>
        <dbReference type="Proteomes" id="UP001642487"/>
    </source>
</evidence>
<evidence type="ECO:0000313" key="2">
    <source>
        <dbReference type="EMBL" id="CAK9313679.1"/>
    </source>
</evidence>
<keyword evidence="1" id="KW-0812">Transmembrane</keyword>
<organism evidence="2 3">
    <name type="scientific">Citrullus colocynthis</name>
    <name type="common">colocynth</name>
    <dbReference type="NCBI Taxonomy" id="252529"/>
    <lineage>
        <taxon>Eukaryota</taxon>
        <taxon>Viridiplantae</taxon>
        <taxon>Streptophyta</taxon>
        <taxon>Embryophyta</taxon>
        <taxon>Tracheophyta</taxon>
        <taxon>Spermatophyta</taxon>
        <taxon>Magnoliopsida</taxon>
        <taxon>eudicotyledons</taxon>
        <taxon>Gunneridae</taxon>
        <taxon>Pentapetalae</taxon>
        <taxon>rosids</taxon>
        <taxon>fabids</taxon>
        <taxon>Cucurbitales</taxon>
        <taxon>Cucurbitaceae</taxon>
        <taxon>Benincaseae</taxon>
        <taxon>Citrullus</taxon>
    </lineage>
</organism>
<reference evidence="2 3" key="1">
    <citation type="submission" date="2024-03" db="EMBL/GenBank/DDBJ databases">
        <authorList>
            <person name="Gkanogiannis A."/>
            <person name="Becerra Lopez-Lavalle L."/>
        </authorList>
    </citation>
    <scope>NUCLEOTIDE SEQUENCE [LARGE SCALE GENOMIC DNA]</scope>
</reference>